<feature type="domain" description="PIN" evidence="1">
    <location>
        <begin position="4"/>
        <end position="122"/>
    </location>
</feature>
<dbReference type="InterPro" id="IPR029060">
    <property type="entry name" value="PIN-like_dom_sf"/>
</dbReference>
<organism evidence="2 3">
    <name type="scientific">Planctomicrobium piriforme</name>
    <dbReference type="NCBI Taxonomy" id="1576369"/>
    <lineage>
        <taxon>Bacteria</taxon>
        <taxon>Pseudomonadati</taxon>
        <taxon>Planctomycetota</taxon>
        <taxon>Planctomycetia</taxon>
        <taxon>Planctomycetales</taxon>
        <taxon>Planctomycetaceae</taxon>
        <taxon>Planctomicrobium</taxon>
    </lineage>
</organism>
<dbReference type="Pfam" id="PF01850">
    <property type="entry name" value="PIN"/>
    <property type="match status" value="1"/>
</dbReference>
<evidence type="ECO:0000313" key="3">
    <source>
        <dbReference type="Proteomes" id="UP000199518"/>
    </source>
</evidence>
<dbReference type="PANTHER" id="PTHR36173">
    <property type="entry name" value="RIBONUCLEASE VAPC16-RELATED"/>
    <property type="match status" value="1"/>
</dbReference>
<reference evidence="3" key="1">
    <citation type="submission" date="2016-10" db="EMBL/GenBank/DDBJ databases">
        <authorList>
            <person name="Varghese N."/>
            <person name="Submissions S."/>
        </authorList>
    </citation>
    <scope>NUCLEOTIDE SEQUENCE [LARGE SCALE GENOMIC DNA]</scope>
    <source>
        <strain evidence="3">DSM 26348</strain>
    </source>
</reference>
<dbReference type="AlphaFoldDB" id="A0A1I3J6J5"/>
<dbReference type="RefSeq" id="WP_092051135.1">
    <property type="nucleotide sequence ID" value="NZ_FOQD01000010.1"/>
</dbReference>
<proteinExistence type="predicted"/>
<dbReference type="PANTHER" id="PTHR36173:SF2">
    <property type="entry name" value="RIBONUCLEASE VAPC16"/>
    <property type="match status" value="1"/>
</dbReference>
<evidence type="ECO:0000259" key="1">
    <source>
        <dbReference type="Pfam" id="PF01850"/>
    </source>
</evidence>
<dbReference type="EMBL" id="FOQD01000010">
    <property type="protein sequence ID" value="SFI55857.1"/>
    <property type="molecule type" value="Genomic_DNA"/>
</dbReference>
<name>A0A1I3J6J5_9PLAN</name>
<keyword evidence="3" id="KW-1185">Reference proteome</keyword>
<dbReference type="SUPFAM" id="SSF88723">
    <property type="entry name" value="PIN domain-like"/>
    <property type="match status" value="1"/>
</dbReference>
<dbReference type="Proteomes" id="UP000199518">
    <property type="component" value="Unassembled WGS sequence"/>
</dbReference>
<dbReference type="OrthoDB" id="9798990at2"/>
<dbReference type="STRING" id="1576369.SAMN05421753_11075"/>
<accession>A0A1I3J6J5</accession>
<gene>
    <name evidence="2" type="ORF">SAMN05421753_11075</name>
</gene>
<dbReference type="Gene3D" id="3.40.50.1010">
    <property type="entry name" value="5'-nuclease"/>
    <property type="match status" value="1"/>
</dbReference>
<sequence>MKLLLDTHAFLWYCQDSSALSKSAKALIEDSSNQKALSVVSCWEIAIKAGIGKLILGEPSCTYLSNALTKTGIELLPMTLQHATAVEQLALHHRDPFDRLLVAQAMTEGLPIVTVDAHFSAYGVRCLW</sequence>
<dbReference type="CDD" id="cd09872">
    <property type="entry name" value="PIN_Sll0205-like"/>
    <property type="match status" value="1"/>
</dbReference>
<protein>
    <submittedName>
        <fullName evidence="2">PIN domain nuclease, a component of toxin-antitoxin system (PIN domain)</fullName>
    </submittedName>
</protein>
<evidence type="ECO:0000313" key="2">
    <source>
        <dbReference type="EMBL" id="SFI55857.1"/>
    </source>
</evidence>
<dbReference type="InterPro" id="IPR002716">
    <property type="entry name" value="PIN_dom"/>
</dbReference>
<dbReference type="InterPro" id="IPR052919">
    <property type="entry name" value="TA_system_RNase"/>
</dbReference>
<dbReference type="InterPro" id="IPR041705">
    <property type="entry name" value="PIN_Sll0205"/>
</dbReference>